<dbReference type="EMBL" id="JASBWU010000006">
    <property type="protein sequence ID" value="KAJ9120841.1"/>
    <property type="molecule type" value="Genomic_DNA"/>
</dbReference>
<name>A0ACC2XBV3_9TREE</name>
<protein>
    <submittedName>
        <fullName evidence="1">Uncharacterized protein</fullName>
    </submittedName>
</protein>
<organism evidence="1 2">
    <name type="scientific">Naganishia vaughanmartiniae</name>
    <dbReference type="NCBI Taxonomy" id="1424756"/>
    <lineage>
        <taxon>Eukaryota</taxon>
        <taxon>Fungi</taxon>
        <taxon>Dikarya</taxon>
        <taxon>Basidiomycota</taxon>
        <taxon>Agaricomycotina</taxon>
        <taxon>Tremellomycetes</taxon>
        <taxon>Filobasidiales</taxon>
        <taxon>Filobasidiaceae</taxon>
        <taxon>Naganishia</taxon>
    </lineage>
</organism>
<gene>
    <name evidence="1" type="ORF">QFC22_002775</name>
</gene>
<sequence>MSPFSFLSSFAFPTFPTISVPDIGSYLPENIQKRLVSYLLQRTLGKFVKKDGLQLERIEAEINQGRIRLEGLQIDVESVNATLPANSAYRIREGYLDVIDISLPFPNVWSGPLSLNVSSIQVVLETLPITSSTSARASGEEASPEWDLSQSLYVASDDFVRTVLNEEEERQLHKSVHGFRRTVSQESTAFDLDPFALDDEDPFSAPGAFPTRTAAGHNDDYQGGSAAALVESLIETLLARLQVVVNQVGVRYHHEGSSSKHVGRPNIDVDLRLDGIRYALNQSNPTAEPKKTLTIDDLSIWLANRKGRDEKASDVSIPSLGPGKKDEIDMMMSLGIADLRQSRYVQESITGSRSPIQEEDEDEDAGPASSLYESAIGETREDSPSSTSLRNDRSSSASKSVSFAREGTKIFGIEQGGIVIRMWKEALPIDERPDKDNNGPGATISQGRISVDLGRIALKLDTEQLEALMTVIGSLIPNSERQHSTEADSRFARKHDKSMDSQVHFALTSLDVHYLYGTGNQHPSCSGTFWETLDSKDIQEDHLCLQILSLTADMTESNGLSVGLGGIALHDVHKDRISELGLLAQPLLIYGSVALPLNTWLPSSRDVVEAISAVLPRIDAQAQGRIRISKTGKSLLLSSDFV</sequence>
<comment type="caution">
    <text evidence="1">The sequence shown here is derived from an EMBL/GenBank/DDBJ whole genome shotgun (WGS) entry which is preliminary data.</text>
</comment>
<evidence type="ECO:0000313" key="2">
    <source>
        <dbReference type="Proteomes" id="UP001243375"/>
    </source>
</evidence>
<dbReference type="Proteomes" id="UP001243375">
    <property type="component" value="Unassembled WGS sequence"/>
</dbReference>
<evidence type="ECO:0000313" key="1">
    <source>
        <dbReference type="EMBL" id="KAJ9120841.1"/>
    </source>
</evidence>
<accession>A0ACC2XBV3</accession>
<keyword evidence="2" id="KW-1185">Reference proteome</keyword>
<proteinExistence type="predicted"/>
<reference evidence="1" key="1">
    <citation type="submission" date="2023-04" db="EMBL/GenBank/DDBJ databases">
        <title>Draft Genome sequencing of Naganishia species isolated from polar environments using Oxford Nanopore Technology.</title>
        <authorList>
            <person name="Leo P."/>
            <person name="Venkateswaran K."/>
        </authorList>
    </citation>
    <scope>NUCLEOTIDE SEQUENCE</scope>
    <source>
        <strain evidence="1">MNA-CCFEE 5425</strain>
    </source>
</reference>